<dbReference type="OMA" id="GNKQCKV"/>
<feature type="chain" id="PRO_5008603102" evidence="2">
    <location>
        <begin position="20"/>
        <end position="135"/>
    </location>
</feature>
<evidence type="ECO:0000256" key="1">
    <source>
        <dbReference type="SAM" id="MobiDB-lite"/>
    </source>
</evidence>
<dbReference type="OrthoDB" id="3935568at2759"/>
<comment type="caution">
    <text evidence="3">The sequence shown here is derived from an EMBL/GenBank/DDBJ whole genome shotgun (WGS) entry which is preliminary data.</text>
</comment>
<proteinExistence type="predicted"/>
<feature type="compositionally biased region" description="Acidic residues" evidence="1">
    <location>
        <begin position="52"/>
        <end position="61"/>
    </location>
</feature>
<name>A0A1B8AR61_FUSPO</name>
<sequence length="135" mass="14538">MHPLRNIVFLISLSGAAQAALVGARSTENSGIEVAQPDSSEAQPPQLVQRENDDEEDDDAEAGFAGNDGTAVLAELDSRAVKCYTRSRPKKNCYQSQCPGNKQCKVNASGNCVFRYTQSKRPFGCSQCLCYKASG</sequence>
<dbReference type="EMBL" id="LYXU01000003">
    <property type="protein sequence ID" value="OBS22844.1"/>
    <property type="molecule type" value="Genomic_DNA"/>
</dbReference>
<keyword evidence="2" id="KW-0732">Signal</keyword>
<protein>
    <submittedName>
        <fullName evidence="3">Uncharacterized protein</fullName>
    </submittedName>
</protein>
<gene>
    <name evidence="3" type="ORF">FPOA_09167</name>
</gene>
<organism evidence="3 4">
    <name type="scientific">Fusarium poae</name>
    <dbReference type="NCBI Taxonomy" id="36050"/>
    <lineage>
        <taxon>Eukaryota</taxon>
        <taxon>Fungi</taxon>
        <taxon>Dikarya</taxon>
        <taxon>Ascomycota</taxon>
        <taxon>Pezizomycotina</taxon>
        <taxon>Sordariomycetes</taxon>
        <taxon>Hypocreomycetidae</taxon>
        <taxon>Hypocreales</taxon>
        <taxon>Nectriaceae</taxon>
        <taxon>Fusarium</taxon>
    </lineage>
</organism>
<reference evidence="3 4" key="1">
    <citation type="submission" date="2016-06" db="EMBL/GenBank/DDBJ databases">
        <title>Living apart together: crosstalk between the core and supernumerary genomes in a fungal plant pathogen.</title>
        <authorList>
            <person name="Vanheule A."/>
            <person name="Audenaert K."/>
            <person name="Warris S."/>
            <person name="Van De Geest H."/>
            <person name="Schijlen E."/>
            <person name="Hofte M."/>
            <person name="De Saeger S."/>
            <person name="Haesaert G."/>
            <person name="Waalwijk C."/>
            <person name="Van Der Lee T."/>
        </authorList>
    </citation>
    <scope>NUCLEOTIDE SEQUENCE [LARGE SCALE GENOMIC DNA]</scope>
    <source>
        <strain evidence="3 4">2516</strain>
    </source>
</reference>
<keyword evidence="4" id="KW-1185">Reference proteome</keyword>
<accession>A0A1B8AR61</accession>
<feature type="signal peptide" evidence="2">
    <location>
        <begin position="1"/>
        <end position="19"/>
    </location>
</feature>
<evidence type="ECO:0000313" key="3">
    <source>
        <dbReference type="EMBL" id="OBS22844.1"/>
    </source>
</evidence>
<evidence type="ECO:0000256" key="2">
    <source>
        <dbReference type="SAM" id="SignalP"/>
    </source>
</evidence>
<dbReference type="AlphaFoldDB" id="A0A1B8AR61"/>
<evidence type="ECO:0000313" key="4">
    <source>
        <dbReference type="Proteomes" id="UP000091967"/>
    </source>
</evidence>
<feature type="region of interest" description="Disordered" evidence="1">
    <location>
        <begin position="27"/>
        <end position="66"/>
    </location>
</feature>
<dbReference type="Proteomes" id="UP000091967">
    <property type="component" value="Unassembled WGS sequence"/>
</dbReference>